<accession>A0A7R7VLB7</accession>
<protein>
    <submittedName>
        <fullName evidence="1">Uncharacterized protein</fullName>
    </submittedName>
</protein>
<proteinExistence type="predicted"/>
<evidence type="ECO:0000313" key="1">
    <source>
        <dbReference type="EMBL" id="BCR86004.1"/>
    </source>
</evidence>
<dbReference type="Proteomes" id="UP000637239">
    <property type="component" value="Chromosome 2"/>
</dbReference>
<organism evidence="1 2">
    <name type="scientific">Aspergillus chevalieri</name>
    <name type="common">Eurotium chevalieri</name>
    <dbReference type="NCBI Taxonomy" id="182096"/>
    <lineage>
        <taxon>Eukaryota</taxon>
        <taxon>Fungi</taxon>
        <taxon>Dikarya</taxon>
        <taxon>Ascomycota</taxon>
        <taxon>Pezizomycotina</taxon>
        <taxon>Eurotiomycetes</taxon>
        <taxon>Eurotiomycetidae</taxon>
        <taxon>Eurotiales</taxon>
        <taxon>Aspergillaceae</taxon>
        <taxon>Aspergillus</taxon>
        <taxon>Aspergillus subgen. Aspergillus</taxon>
    </lineage>
</organism>
<gene>
    <name evidence="1" type="ORF">ACHE_21462S</name>
</gene>
<reference evidence="1" key="1">
    <citation type="submission" date="2021-01" db="EMBL/GenBank/DDBJ databases">
        <authorList>
            <consortium name="Aspergillus chevalieri M1 genome sequencing consortium"/>
            <person name="Kazuki M."/>
            <person name="Futagami T."/>
        </authorList>
    </citation>
    <scope>NUCLEOTIDE SEQUENCE</scope>
    <source>
        <strain evidence="1">M1</strain>
    </source>
</reference>
<name>A0A7R7VLB7_ASPCH</name>
<dbReference type="AlphaFoldDB" id="A0A7R7VLB7"/>
<evidence type="ECO:0000313" key="2">
    <source>
        <dbReference type="Proteomes" id="UP000637239"/>
    </source>
</evidence>
<keyword evidence="2" id="KW-1185">Reference proteome</keyword>
<sequence>MLLTTAFENGGRTGLEYWTPNLNPRWSRVPETSGEDSRRIKGYAAHFLRAFEEDHGAVSKILAA</sequence>
<dbReference type="EMBL" id="AP024417">
    <property type="protein sequence ID" value="BCR86004.1"/>
    <property type="molecule type" value="Genomic_DNA"/>
</dbReference>
<dbReference type="RefSeq" id="XP_043134526.1">
    <property type="nucleotide sequence ID" value="XM_043275548.1"/>
</dbReference>
<dbReference type="KEGG" id="ache:ACHE_21462S"/>
<dbReference type="GeneID" id="66980363"/>
<reference evidence="1" key="2">
    <citation type="submission" date="2021-02" db="EMBL/GenBank/DDBJ databases">
        <title>Aspergillus chevalieri M1 genome sequence.</title>
        <authorList>
            <person name="Kadooka C."/>
            <person name="Mori K."/>
            <person name="Futagami T."/>
        </authorList>
    </citation>
    <scope>NUCLEOTIDE SEQUENCE</scope>
    <source>
        <strain evidence="1">M1</strain>
    </source>
</reference>